<accession>A0A8J8T648</accession>
<evidence type="ECO:0000313" key="1">
    <source>
        <dbReference type="EMBL" id="TNV83105.1"/>
    </source>
</evidence>
<gene>
    <name evidence="1" type="ORF">FGO68_gene8962</name>
</gene>
<dbReference type="AlphaFoldDB" id="A0A8J8T648"/>
<name>A0A8J8T648_HALGN</name>
<dbReference type="EMBL" id="RRYP01004171">
    <property type="protein sequence ID" value="TNV83105.1"/>
    <property type="molecule type" value="Genomic_DNA"/>
</dbReference>
<organism evidence="1 2">
    <name type="scientific">Halteria grandinella</name>
    <dbReference type="NCBI Taxonomy" id="5974"/>
    <lineage>
        <taxon>Eukaryota</taxon>
        <taxon>Sar</taxon>
        <taxon>Alveolata</taxon>
        <taxon>Ciliophora</taxon>
        <taxon>Intramacronucleata</taxon>
        <taxon>Spirotrichea</taxon>
        <taxon>Stichotrichia</taxon>
        <taxon>Sporadotrichida</taxon>
        <taxon>Halteriidae</taxon>
        <taxon>Halteria</taxon>
    </lineage>
</organism>
<reference evidence="1" key="1">
    <citation type="submission" date="2019-06" db="EMBL/GenBank/DDBJ databases">
        <authorList>
            <person name="Zheng W."/>
        </authorList>
    </citation>
    <scope>NUCLEOTIDE SEQUENCE</scope>
    <source>
        <strain evidence="1">QDHG01</strain>
    </source>
</reference>
<proteinExistence type="predicted"/>
<protein>
    <submittedName>
        <fullName evidence="1">Uncharacterized protein</fullName>
    </submittedName>
</protein>
<evidence type="ECO:0000313" key="2">
    <source>
        <dbReference type="Proteomes" id="UP000785679"/>
    </source>
</evidence>
<sequence length="113" mass="12386">MIFSSQNLRISMISCPILDMFSSTIASDCSLVSPHFSLFSDTSLTFFSNPSTRTSRNPLTFFIWPSSASKNSEPLVLPPPFAPSVTRLVVLSTAQSVIEPPIPTEWWCLSGGQ</sequence>
<keyword evidence="2" id="KW-1185">Reference proteome</keyword>
<comment type="caution">
    <text evidence="1">The sequence shown here is derived from an EMBL/GenBank/DDBJ whole genome shotgun (WGS) entry which is preliminary data.</text>
</comment>
<dbReference type="Proteomes" id="UP000785679">
    <property type="component" value="Unassembled WGS sequence"/>
</dbReference>